<dbReference type="GO" id="GO:0006402">
    <property type="term" value="P:mRNA catabolic process"/>
    <property type="evidence" value="ECO:0007669"/>
    <property type="project" value="UniProtKB-UniRule"/>
</dbReference>
<keyword evidence="3 9" id="KW-0808">Transferase</keyword>
<evidence type="ECO:0000313" key="9">
    <source>
        <dbReference type="EMBL" id="OGL89374.1"/>
    </source>
</evidence>
<dbReference type="GO" id="GO:0003723">
    <property type="term" value="F:RNA binding"/>
    <property type="evidence" value="ECO:0007669"/>
    <property type="project" value="UniProtKB-UniRule"/>
</dbReference>
<dbReference type="SUPFAM" id="SSF46915">
    <property type="entry name" value="Polynucleotide phosphorylase/guanosine pentaphosphate synthase (PNPase/GPSI), domain 3"/>
    <property type="match status" value="1"/>
</dbReference>
<evidence type="ECO:0000313" key="10">
    <source>
        <dbReference type="Proteomes" id="UP000177574"/>
    </source>
</evidence>
<dbReference type="CDD" id="cd04472">
    <property type="entry name" value="S1_PNPase"/>
    <property type="match status" value="1"/>
</dbReference>
<dbReference type="PANTHER" id="PTHR11252:SF0">
    <property type="entry name" value="POLYRIBONUCLEOTIDE NUCLEOTIDYLTRANSFERASE 1, MITOCHONDRIAL"/>
    <property type="match status" value="1"/>
</dbReference>
<dbReference type="EMBL" id="MGET01000042">
    <property type="protein sequence ID" value="OGL89374.1"/>
    <property type="molecule type" value="Genomic_DNA"/>
</dbReference>
<dbReference type="Pfam" id="PF00575">
    <property type="entry name" value="S1"/>
    <property type="match status" value="1"/>
</dbReference>
<comment type="caution">
    <text evidence="9">The sequence shown here is derived from an EMBL/GenBank/DDBJ whole genome shotgun (WGS) entry which is preliminary data.</text>
</comment>
<reference evidence="9 10" key="1">
    <citation type="journal article" date="2016" name="Nat. Commun.">
        <title>Thousands of microbial genomes shed light on interconnected biogeochemical processes in an aquifer system.</title>
        <authorList>
            <person name="Anantharaman K."/>
            <person name="Brown C.T."/>
            <person name="Hug L.A."/>
            <person name="Sharon I."/>
            <person name="Castelle C.J."/>
            <person name="Probst A.J."/>
            <person name="Thomas B.C."/>
            <person name="Singh A."/>
            <person name="Wilkins M.J."/>
            <person name="Karaoz U."/>
            <person name="Brodie E.L."/>
            <person name="Williams K.H."/>
            <person name="Hubbard S.S."/>
            <person name="Banfield J.F."/>
        </authorList>
    </citation>
    <scope>NUCLEOTIDE SEQUENCE [LARGE SCALE GENOMIC DNA]</scope>
</reference>
<comment type="similarity">
    <text evidence="1">Belongs to the polyribonucleotide nucleotidyltransferase family.</text>
</comment>
<dbReference type="CDD" id="cd02393">
    <property type="entry name" value="KH-I_PNPase"/>
    <property type="match status" value="1"/>
</dbReference>
<name>A0A1F7VH70_9BACT</name>
<evidence type="ECO:0000256" key="7">
    <source>
        <dbReference type="PROSITE-ProRule" id="PRU00117"/>
    </source>
</evidence>
<dbReference type="GO" id="GO:0004654">
    <property type="term" value="F:polyribonucleotide nucleotidyltransferase activity"/>
    <property type="evidence" value="ECO:0007669"/>
    <property type="project" value="UniProtKB-UniRule"/>
</dbReference>
<dbReference type="InterPro" id="IPR001247">
    <property type="entry name" value="ExoRNase_PH_dom1"/>
</dbReference>
<dbReference type="Gene3D" id="3.30.1370.10">
    <property type="entry name" value="K Homology domain, type 1"/>
    <property type="match status" value="1"/>
</dbReference>
<sequence length="698" mass="75959">MDIKQFKLDWGGKTLAVETGRLAHQADAACTVQIGDTIVLTTVVMSKDVRPGMGFFPLMVDFEEKYAAAGKIKGSRFIKKEGRPSDEAVLTSRMIDRTIRPLFPARLLNEVQIVCNVLSFDAENDADIPAMIGTCIALHMSNIPWNGPVNGVRMGLLDGTWVVNPTYKERERAMADLVVCGTSDKLIMMEAGVNIVPDDSIVEGIAEGLKQLEPLIAFTEQIRLAVGLEKVDPTTESDEARAIREQVETLAKPFITKQVEAHMFSAPLATKTERSLAKSKIYADLSVHLTEQGIAGEHHVHGTSLIYDEVQRYVSEQILKKDRRVDGRGIEDVRAIGADVSFLPRTHGSAIFSRGETQILSTTTLAGPSFEQIVDTMEMDIKKRYMHHYAFPAFSVGETKPNRGPGRREIGHGALAEKALEPVLPSKEDFPYVMRVVSETMGSNGSSSMGSTCGSTLALMDAGVPIKAPVAGVAIGLASSQDMSQWKVITDLQDLEDGPGGMDFKITGTRDGVTAVQLDTKTAGLPMEVVREAFRQAKNGRVKILDVMETTISQPRTELSKYAPRIESLMIHPDKIREVIGPGGKIINAIIDATGVDINIEDDGLVTVTSVDANGIKEAIQWIKNIVAEAEVGATYKGKIVRLMDFGAFAEFLPGKDGLVHISEIAPFRIGKVTDAVKEGDEVFVKVIEIDSMGRVNL</sequence>
<keyword evidence="4" id="KW-0548">Nucleotidyltransferase</keyword>
<feature type="domain" description="S1 motif" evidence="8">
    <location>
        <begin position="633"/>
        <end position="698"/>
    </location>
</feature>
<dbReference type="InterPro" id="IPR036612">
    <property type="entry name" value="KH_dom_type_1_sf"/>
</dbReference>
<proteinExistence type="inferred from homology"/>
<dbReference type="AlphaFoldDB" id="A0A1F7VH70"/>
<dbReference type="SMART" id="SM00322">
    <property type="entry name" value="KH"/>
    <property type="match status" value="1"/>
</dbReference>
<dbReference type="SUPFAM" id="SSF54211">
    <property type="entry name" value="Ribosomal protein S5 domain 2-like"/>
    <property type="match status" value="2"/>
</dbReference>
<dbReference type="NCBIfam" id="TIGR03591">
    <property type="entry name" value="polynuc_phos"/>
    <property type="match status" value="1"/>
</dbReference>
<dbReference type="InterPro" id="IPR015847">
    <property type="entry name" value="ExoRNase_PH_dom2"/>
</dbReference>
<dbReference type="SUPFAM" id="SSF50249">
    <property type="entry name" value="Nucleic acid-binding proteins"/>
    <property type="match status" value="1"/>
</dbReference>
<dbReference type="Pfam" id="PF01138">
    <property type="entry name" value="RNase_PH"/>
    <property type="match status" value="2"/>
</dbReference>
<evidence type="ECO:0000256" key="5">
    <source>
        <dbReference type="ARBA" id="ARBA00022884"/>
    </source>
</evidence>
<dbReference type="PANTHER" id="PTHR11252">
    <property type="entry name" value="POLYRIBONUCLEOTIDE NUCLEOTIDYLTRANSFERASE"/>
    <property type="match status" value="1"/>
</dbReference>
<evidence type="ECO:0000256" key="2">
    <source>
        <dbReference type="ARBA" id="ARBA00012416"/>
    </source>
</evidence>
<dbReference type="Gene3D" id="2.40.50.140">
    <property type="entry name" value="Nucleic acid-binding proteins"/>
    <property type="match status" value="1"/>
</dbReference>
<dbReference type="InterPro" id="IPR003029">
    <property type="entry name" value="S1_domain"/>
</dbReference>
<dbReference type="PROSITE" id="PS50084">
    <property type="entry name" value="KH_TYPE_1"/>
    <property type="match status" value="1"/>
</dbReference>
<evidence type="ECO:0000259" key="8">
    <source>
        <dbReference type="PROSITE" id="PS50126"/>
    </source>
</evidence>
<gene>
    <name evidence="9" type="ORF">A3I45_03875</name>
</gene>
<dbReference type="SUPFAM" id="SSF55666">
    <property type="entry name" value="Ribonuclease PH domain 2-like"/>
    <property type="match status" value="2"/>
</dbReference>
<accession>A0A1F7VH70</accession>
<evidence type="ECO:0000256" key="3">
    <source>
        <dbReference type="ARBA" id="ARBA00022679"/>
    </source>
</evidence>
<dbReference type="SUPFAM" id="SSF54791">
    <property type="entry name" value="Eukaryotic type KH-domain (KH-domain type I)"/>
    <property type="match status" value="1"/>
</dbReference>
<dbReference type="InterPro" id="IPR004087">
    <property type="entry name" value="KH_dom"/>
</dbReference>
<dbReference type="InterPro" id="IPR012162">
    <property type="entry name" value="PNPase"/>
</dbReference>
<dbReference type="InterPro" id="IPR036345">
    <property type="entry name" value="ExoRNase_PH_dom2_sf"/>
</dbReference>
<dbReference type="NCBIfam" id="NF008805">
    <property type="entry name" value="PRK11824.1"/>
    <property type="match status" value="1"/>
</dbReference>
<dbReference type="InterPro" id="IPR027408">
    <property type="entry name" value="PNPase/RNase_PH_dom_sf"/>
</dbReference>
<dbReference type="InterPro" id="IPR012340">
    <property type="entry name" value="NA-bd_OB-fold"/>
</dbReference>
<dbReference type="GO" id="GO:0006396">
    <property type="term" value="P:RNA processing"/>
    <property type="evidence" value="ECO:0007669"/>
    <property type="project" value="InterPro"/>
</dbReference>
<evidence type="ECO:0000256" key="6">
    <source>
        <dbReference type="NCBIfam" id="TIGR03591"/>
    </source>
</evidence>
<dbReference type="InterPro" id="IPR020568">
    <property type="entry name" value="Ribosomal_Su5_D2-typ_SF"/>
</dbReference>
<dbReference type="Gene3D" id="3.30.230.70">
    <property type="entry name" value="GHMP Kinase, N-terminal domain"/>
    <property type="match status" value="2"/>
</dbReference>
<dbReference type="EC" id="2.7.7.8" evidence="2 6"/>
<dbReference type="Pfam" id="PF03725">
    <property type="entry name" value="RNase_PH_C"/>
    <property type="match status" value="1"/>
</dbReference>
<dbReference type="SMART" id="SM00316">
    <property type="entry name" value="S1"/>
    <property type="match status" value="1"/>
</dbReference>
<dbReference type="Pfam" id="PF00013">
    <property type="entry name" value="KH_1"/>
    <property type="match status" value="1"/>
</dbReference>
<dbReference type="PIRSF" id="PIRSF005499">
    <property type="entry name" value="PNPase"/>
    <property type="match status" value="1"/>
</dbReference>
<dbReference type="FunFam" id="3.30.230.70:FF:000001">
    <property type="entry name" value="Polyribonucleotide nucleotidyltransferase"/>
    <property type="match status" value="1"/>
</dbReference>
<dbReference type="FunFam" id="3.30.1370.10:FF:000001">
    <property type="entry name" value="Polyribonucleotide nucleotidyltransferase"/>
    <property type="match status" value="1"/>
</dbReference>
<evidence type="ECO:0000256" key="4">
    <source>
        <dbReference type="ARBA" id="ARBA00022695"/>
    </source>
</evidence>
<organism evidence="9 10">
    <name type="scientific">Candidatus Uhrbacteria bacterium RIFCSPLOWO2_02_FULL_53_10</name>
    <dbReference type="NCBI Taxonomy" id="1802411"/>
    <lineage>
        <taxon>Bacteria</taxon>
        <taxon>Candidatus Uhriibacteriota</taxon>
    </lineage>
</organism>
<protein>
    <recommendedName>
        <fullName evidence="2 6">Polyribonucleotide nucleotidyltransferase</fullName>
        <ecNumber evidence="2 6">2.7.7.8</ecNumber>
    </recommendedName>
</protein>
<dbReference type="InterPro" id="IPR004088">
    <property type="entry name" value="KH_dom_type_1"/>
</dbReference>
<dbReference type="HAMAP" id="MF_01595">
    <property type="entry name" value="PNPase"/>
    <property type="match status" value="1"/>
</dbReference>
<evidence type="ECO:0000256" key="1">
    <source>
        <dbReference type="ARBA" id="ARBA00007404"/>
    </source>
</evidence>
<dbReference type="InterPro" id="IPR036456">
    <property type="entry name" value="PNPase_PH_RNA-bd_sf"/>
</dbReference>
<dbReference type="Proteomes" id="UP000177574">
    <property type="component" value="Unassembled WGS sequence"/>
</dbReference>
<keyword evidence="5 7" id="KW-0694">RNA-binding</keyword>
<dbReference type="GO" id="GO:0000175">
    <property type="term" value="F:3'-5'-RNA exonuclease activity"/>
    <property type="evidence" value="ECO:0007669"/>
    <property type="project" value="TreeGrafter"/>
</dbReference>
<feature type="non-terminal residue" evidence="9">
    <location>
        <position position="698"/>
    </location>
</feature>
<dbReference type="GO" id="GO:0005829">
    <property type="term" value="C:cytosol"/>
    <property type="evidence" value="ECO:0007669"/>
    <property type="project" value="TreeGrafter"/>
</dbReference>
<dbReference type="CDD" id="cd11364">
    <property type="entry name" value="RNase_PH_PNPase_2"/>
    <property type="match status" value="1"/>
</dbReference>
<dbReference type="PROSITE" id="PS50126">
    <property type="entry name" value="S1"/>
    <property type="match status" value="1"/>
</dbReference>